<evidence type="ECO:0000256" key="14">
    <source>
        <dbReference type="HAMAP-Rule" id="MF_00451"/>
    </source>
</evidence>
<protein>
    <recommendedName>
        <fullName evidence="4 14">Nucleoside diphosphate kinase</fullName>
        <shortName evidence="14">NDK</shortName>
        <shortName evidence="14">NDP kinase</shortName>
        <ecNumber evidence="3 14">2.7.4.6</ecNumber>
    </recommendedName>
    <alternativeName>
        <fullName evidence="14">Nucleoside-2-P kinase</fullName>
    </alternativeName>
</protein>
<keyword evidence="10 14" id="KW-0418">Kinase</keyword>
<dbReference type="GO" id="GO:0006241">
    <property type="term" value="P:CTP biosynthetic process"/>
    <property type="evidence" value="ECO:0007669"/>
    <property type="project" value="UniProtKB-UniRule"/>
</dbReference>
<evidence type="ECO:0000256" key="16">
    <source>
        <dbReference type="RuleBase" id="RU004011"/>
    </source>
</evidence>
<evidence type="ECO:0000256" key="10">
    <source>
        <dbReference type="ARBA" id="ARBA00022777"/>
    </source>
</evidence>
<dbReference type="GO" id="GO:0005524">
    <property type="term" value="F:ATP binding"/>
    <property type="evidence" value="ECO:0007669"/>
    <property type="project" value="UniProtKB-UniRule"/>
</dbReference>
<keyword evidence="9 14" id="KW-0547">Nucleotide-binding</keyword>
<evidence type="ECO:0000256" key="13">
    <source>
        <dbReference type="ARBA" id="ARBA00023080"/>
    </source>
</evidence>
<dbReference type="PROSITE" id="PS00469">
    <property type="entry name" value="NDPK"/>
    <property type="match status" value="1"/>
</dbReference>
<evidence type="ECO:0000313" key="20">
    <source>
        <dbReference type="Proteomes" id="UP000253083"/>
    </source>
</evidence>
<comment type="cofactor">
    <cofactor evidence="14">
        <name>Mg(2+)</name>
        <dbReference type="ChEBI" id="CHEBI:18420"/>
    </cofactor>
</comment>
<evidence type="ECO:0000256" key="1">
    <source>
        <dbReference type="ARBA" id="ARBA00004496"/>
    </source>
</evidence>
<dbReference type="FunCoup" id="A0A395JH54">
    <property type="interactions" value="561"/>
</dbReference>
<dbReference type="InterPro" id="IPR001564">
    <property type="entry name" value="Nucleoside_diP_kinase"/>
</dbReference>
<dbReference type="GO" id="GO:0006183">
    <property type="term" value="P:GTP biosynthetic process"/>
    <property type="evidence" value="ECO:0007669"/>
    <property type="project" value="UniProtKB-UniRule"/>
</dbReference>
<evidence type="ECO:0000256" key="8">
    <source>
        <dbReference type="ARBA" id="ARBA00022723"/>
    </source>
</evidence>
<organism evidence="19 20">
    <name type="scientific">Arenicella xantha</name>
    <dbReference type="NCBI Taxonomy" id="644221"/>
    <lineage>
        <taxon>Bacteria</taxon>
        <taxon>Pseudomonadati</taxon>
        <taxon>Pseudomonadota</taxon>
        <taxon>Gammaproteobacteria</taxon>
        <taxon>Arenicellales</taxon>
        <taxon>Arenicellaceae</taxon>
        <taxon>Arenicella</taxon>
    </lineage>
</organism>
<dbReference type="RefSeq" id="WP_113955148.1">
    <property type="nucleotide sequence ID" value="NZ_QNRT01000004.1"/>
</dbReference>
<dbReference type="FunFam" id="3.30.70.141:FF:000001">
    <property type="entry name" value="Nucleoside diphosphate kinase"/>
    <property type="match status" value="1"/>
</dbReference>
<keyword evidence="12 14" id="KW-0460">Magnesium</keyword>
<dbReference type="InterPro" id="IPR023005">
    <property type="entry name" value="Nucleoside_diP_kinase_AS"/>
</dbReference>
<keyword evidence="7 14" id="KW-0808">Transferase</keyword>
<dbReference type="EC" id="2.7.4.6" evidence="3 14"/>
<comment type="function">
    <text evidence="14">Major role in the synthesis of nucleoside triphosphates other than ATP. The ATP gamma phosphate is transferred to the NDP beta phosphate via a ping-pong mechanism, using a phosphorylated active-site intermediate.</text>
</comment>
<dbReference type="InterPro" id="IPR034907">
    <property type="entry name" value="NDK-like_dom"/>
</dbReference>
<dbReference type="GO" id="GO:0005737">
    <property type="term" value="C:cytoplasm"/>
    <property type="evidence" value="ECO:0007669"/>
    <property type="project" value="UniProtKB-SubCell"/>
</dbReference>
<dbReference type="AlphaFoldDB" id="A0A395JH54"/>
<dbReference type="Gene3D" id="3.30.70.141">
    <property type="entry name" value="Nucleoside diphosphate kinase-like domain"/>
    <property type="match status" value="1"/>
</dbReference>
<dbReference type="GO" id="GO:0046872">
    <property type="term" value="F:metal ion binding"/>
    <property type="evidence" value="ECO:0007669"/>
    <property type="project" value="UniProtKB-KW"/>
</dbReference>
<evidence type="ECO:0000256" key="9">
    <source>
        <dbReference type="ARBA" id="ARBA00022741"/>
    </source>
</evidence>
<dbReference type="Pfam" id="PF00334">
    <property type="entry name" value="NDK"/>
    <property type="match status" value="1"/>
</dbReference>
<feature type="binding site" evidence="14 15">
    <location>
        <position position="87"/>
    </location>
    <ligand>
        <name>ATP</name>
        <dbReference type="ChEBI" id="CHEBI:30616"/>
    </ligand>
</feature>
<evidence type="ECO:0000256" key="4">
    <source>
        <dbReference type="ARBA" id="ARBA00017632"/>
    </source>
</evidence>
<dbReference type="GO" id="GO:0004550">
    <property type="term" value="F:nucleoside diphosphate kinase activity"/>
    <property type="evidence" value="ECO:0007669"/>
    <property type="project" value="UniProtKB-UniRule"/>
</dbReference>
<feature type="domain" description="Nucleoside diphosphate kinase-like" evidence="18">
    <location>
        <begin position="3"/>
        <end position="140"/>
    </location>
</feature>
<keyword evidence="8 14" id="KW-0479">Metal-binding</keyword>
<dbReference type="HAMAP" id="MF_00451">
    <property type="entry name" value="NDP_kinase"/>
    <property type="match status" value="1"/>
</dbReference>
<evidence type="ECO:0000256" key="11">
    <source>
        <dbReference type="ARBA" id="ARBA00022840"/>
    </source>
</evidence>
<dbReference type="PROSITE" id="PS51374">
    <property type="entry name" value="NDPK_LIKE"/>
    <property type="match status" value="1"/>
</dbReference>
<accession>A0A395JH54</accession>
<name>A0A395JH54_9GAMM</name>
<dbReference type="OrthoDB" id="9801161at2"/>
<evidence type="ECO:0000256" key="12">
    <source>
        <dbReference type="ARBA" id="ARBA00022842"/>
    </source>
</evidence>
<dbReference type="NCBIfam" id="NF001908">
    <property type="entry name" value="PRK00668.1"/>
    <property type="match status" value="1"/>
</dbReference>
<dbReference type="Proteomes" id="UP000253083">
    <property type="component" value="Unassembled WGS sequence"/>
</dbReference>
<dbReference type="InterPro" id="IPR036850">
    <property type="entry name" value="NDK-like_dom_sf"/>
</dbReference>
<evidence type="ECO:0000259" key="18">
    <source>
        <dbReference type="SMART" id="SM00562"/>
    </source>
</evidence>
<comment type="catalytic activity">
    <reaction evidence="14 17">
        <text>a 2'-deoxyribonucleoside 5'-diphosphate + ATP = a 2'-deoxyribonucleoside 5'-triphosphate + ADP</text>
        <dbReference type="Rhea" id="RHEA:44640"/>
        <dbReference type="ChEBI" id="CHEBI:30616"/>
        <dbReference type="ChEBI" id="CHEBI:61560"/>
        <dbReference type="ChEBI" id="CHEBI:73316"/>
        <dbReference type="ChEBI" id="CHEBI:456216"/>
        <dbReference type="EC" id="2.7.4.6"/>
    </reaction>
</comment>
<keyword evidence="11 14" id="KW-0067">ATP-binding</keyword>
<evidence type="ECO:0000313" key="19">
    <source>
        <dbReference type="EMBL" id="RBP49287.1"/>
    </source>
</evidence>
<feature type="active site" description="Pros-phosphohistidine intermediate" evidence="14 15">
    <location>
        <position position="117"/>
    </location>
</feature>
<comment type="caution">
    <text evidence="19">The sequence shown here is derived from an EMBL/GenBank/DDBJ whole genome shotgun (WGS) entry which is preliminary data.</text>
</comment>
<keyword evidence="13 14" id="KW-0546">Nucleotide metabolism</keyword>
<gene>
    <name evidence="14" type="primary">ndk</name>
    <name evidence="19" type="ORF">DFR28_104215</name>
</gene>
<comment type="subcellular location">
    <subcellularLocation>
        <location evidence="1 14">Cytoplasm</location>
    </subcellularLocation>
</comment>
<keyword evidence="5 14" id="KW-0963">Cytoplasm</keyword>
<feature type="binding site" evidence="14 15">
    <location>
        <position position="59"/>
    </location>
    <ligand>
        <name>ATP</name>
        <dbReference type="ChEBI" id="CHEBI:30616"/>
    </ligand>
</feature>
<keyword evidence="20" id="KW-1185">Reference proteome</keyword>
<comment type="catalytic activity">
    <reaction evidence="14">
        <text>a ribonucleoside 5'-diphosphate + ATP = a ribonucleoside 5'-triphosphate + ADP</text>
        <dbReference type="Rhea" id="RHEA:18113"/>
        <dbReference type="ChEBI" id="CHEBI:30616"/>
        <dbReference type="ChEBI" id="CHEBI:57930"/>
        <dbReference type="ChEBI" id="CHEBI:61557"/>
        <dbReference type="ChEBI" id="CHEBI:456216"/>
        <dbReference type="EC" id="2.7.4.6"/>
    </reaction>
</comment>
<sequence length="143" mass="15432">MAVERTLSIIKPDAVAKNVIGEIYSRFEKAGLKIVAARMMHLTEEQAGEFYAVHKERPFYGDLVSFMTSGPVIVQALEGENAIATHRDVMGATNPAEAAPGTIRADFATSIDENACHGSDAPETAAQEIEFFFGADGVCPRTR</sequence>
<dbReference type="PANTHER" id="PTHR46161">
    <property type="entry name" value="NUCLEOSIDE DIPHOSPHATE KINASE"/>
    <property type="match status" value="1"/>
</dbReference>
<proteinExistence type="inferred from homology"/>
<evidence type="ECO:0000256" key="15">
    <source>
        <dbReference type="PROSITE-ProRule" id="PRU00706"/>
    </source>
</evidence>
<dbReference type="GO" id="GO:0006228">
    <property type="term" value="P:UTP biosynthetic process"/>
    <property type="evidence" value="ECO:0007669"/>
    <property type="project" value="UniProtKB-UniRule"/>
</dbReference>
<dbReference type="PRINTS" id="PR01243">
    <property type="entry name" value="NUCDPKINASE"/>
</dbReference>
<evidence type="ECO:0000256" key="2">
    <source>
        <dbReference type="ARBA" id="ARBA00008142"/>
    </source>
</evidence>
<evidence type="ECO:0000256" key="17">
    <source>
        <dbReference type="RuleBase" id="RU004013"/>
    </source>
</evidence>
<comment type="similarity">
    <text evidence="2 14 15 16">Belongs to the NDK family.</text>
</comment>
<dbReference type="SMART" id="SM00562">
    <property type="entry name" value="NDK"/>
    <property type="match status" value="1"/>
</dbReference>
<feature type="binding site" evidence="14 15">
    <location>
        <position position="93"/>
    </location>
    <ligand>
        <name>ATP</name>
        <dbReference type="ChEBI" id="CHEBI:30616"/>
    </ligand>
</feature>
<evidence type="ECO:0000256" key="6">
    <source>
        <dbReference type="ARBA" id="ARBA00022553"/>
    </source>
</evidence>
<dbReference type="InParanoid" id="A0A395JH54"/>
<comment type="subunit">
    <text evidence="14">Homotetramer.</text>
</comment>
<evidence type="ECO:0000256" key="7">
    <source>
        <dbReference type="ARBA" id="ARBA00022679"/>
    </source>
</evidence>
<dbReference type="PANTHER" id="PTHR46161:SF3">
    <property type="entry name" value="NUCLEOSIDE DIPHOSPHATE KINASE DDB_G0292928-RELATED"/>
    <property type="match status" value="1"/>
</dbReference>
<keyword evidence="6 14" id="KW-0597">Phosphoprotein</keyword>
<dbReference type="SUPFAM" id="SSF54919">
    <property type="entry name" value="Nucleoside diphosphate kinase, NDK"/>
    <property type="match status" value="1"/>
</dbReference>
<feature type="binding site" evidence="14 15">
    <location>
        <position position="114"/>
    </location>
    <ligand>
        <name>ATP</name>
        <dbReference type="ChEBI" id="CHEBI:30616"/>
    </ligand>
</feature>
<feature type="binding site" evidence="14 15">
    <location>
        <position position="11"/>
    </location>
    <ligand>
        <name>ATP</name>
        <dbReference type="ChEBI" id="CHEBI:30616"/>
    </ligand>
</feature>
<evidence type="ECO:0000256" key="5">
    <source>
        <dbReference type="ARBA" id="ARBA00022490"/>
    </source>
</evidence>
<feature type="binding site" evidence="14 15">
    <location>
        <position position="104"/>
    </location>
    <ligand>
        <name>ATP</name>
        <dbReference type="ChEBI" id="CHEBI:30616"/>
    </ligand>
</feature>
<dbReference type="EMBL" id="QNRT01000004">
    <property type="protein sequence ID" value="RBP49287.1"/>
    <property type="molecule type" value="Genomic_DNA"/>
</dbReference>
<dbReference type="CDD" id="cd04413">
    <property type="entry name" value="NDPk_I"/>
    <property type="match status" value="1"/>
</dbReference>
<evidence type="ECO:0000256" key="3">
    <source>
        <dbReference type="ARBA" id="ARBA00012966"/>
    </source>
</evidence>
<reference evidence="19 20" key="1">
    <citation type="submission" date="2018-06" db="EMBL/GenBank/DDBJ databases">
        <title>Genomic Encyclopedia of Type Strains, Phase IV (KMG-IV): sequencing the most valuable type-strain genomes for metagenomic binning, comparative biology and taxonomic classification.</title>
        <authorList>
            <person name="Goeker M."/>
        </authorList>
    </citation>
    <scope>NUCLEOTIDE SEQUENCE [LARGE SCALE GENOMIC DNA]</scope>
    <source>
        <strain evidence="19 20">DSM 24032</strain>
    </source>
</reference>